<evidence type="ECO:0000256" key="2">
    <source>
        <dbReference type="ARBA" id="ARBA00010944"/>
    </source>
</evidence>
<reference evidence="8" key="1">
    <citation type="submission" date="2020-09" db="EMBL/GenBank/DDBJ databases">
        <title>Taishania pollutisoli gen. nov., sp. nov., Isolated from Tetrabromobisphenol A-Contaminated Soil.</title>
        <authorList>
            <person name="Chen Q."/>
        </authorList>
    </citation>
    <scope>NUCLEOTIDE SEQUENCE</scope>
    <source>
        <strain evidence="8">CZZ-1</strain>
    </source>
</reference>
<dbReference type="CDD" id="cd05254">
    <property type="entry name" value="dTDP_HR_like_SDR_e"/>
    <property type="match status" value="1"/>
</dbReference>
<comment type="function">
    <text evidence="6">Catalyzes the reduction of dTDP-6-deoxy-L-lyxo-4-hexulose to yield dTDP-L-rhamnose.</text>
</comment>
<evidence type="ECO:0000256" key="3">
    <source>
        <dbReference type="ARBA" id="ARBA00012929"/>
    </source>
</evidence>
<feature type="domain" description="RmlD-like substrate binding" evidence="7">
    <location>
        <begin position="1"/>
        <end position="291"/>
    </location>
</feature>
<evidence type="ECO:0000259" key="7">
    <source>
        <dbReference type="Pfam" id="PF04321"/>
    </source>
</evidence>
<keyword evidence="6" id="KW-0521">NADP</keyword>
<dbReference type="AlphaFoldDB" id="A0A8J6PIZ5"/>
<dbReference type="Gene3D" id="3.40.50.720">
    <property type="entry name" value="NAD(P)-binding Rossmann-like Domain"/>
    <property type="match status" value="1"/>
</dbReference>
<evidence type="ECO:0000256" key="5">
    <source>
        <dbReference type="ARBA" id="ARBA00048200"/>
    </source>
</evidence>
<dbReference type="PANTHER" id="PTHR10491:SF4">
    <property type="entry name" value="METHIONINE ADENOSYLTRANSFERASE 2 SUBUNIT BETA"/>
    <property type="match status" value="1"/>
</dbReference>
<keyword evidence="6" id="KW-0560">Oxidoreductase</keyword>
<evidence type="ECO:0000256" key="4">
    <source>
        <dbReference type="ARBA" id="ARBA00017099"/>
    </source>
</evidence>
<keyword evidence="9" id="KW-1185">Reference proteome</keyword>
<protein>
    <recommendedName>
        <fullName evidence="4 6">dTDP-4-dehydrorhamnose reductase</fullName>
        <ecNumber evidence="3 6">1.1.1.133</ecNumber>
    </recommendedName>
</protein>
<comment type="catalytic activity">
    <reaction evidence="5">
        <text>dTDP-beta-L-rhamnose + NADP(+) = dTDP-4-dehydro-beta-L-rhamnose + NADPH + H(+)</text>
        <dbReference type="Rhea" id="RHEA:21796"/>
        <dbReference type="ChEBI" id="CHEBI:15378"/>
        <dbReference type="ChEBI" id="CHEBI:57510"/>
        <dbReference type="ChEBI" id="CHEBI:57783"/>
        <dbReference type="ChEBI" id="CHEBI:58349"/>
        <dbReference type="ChEBI" id="CHEBI:62830"/>
        <dbReference type="EC" id="1.1.1.133"/>
    </reaction>
</comment>
<dbReference type="InterPro" id="IPR036291">
    <property type="entry name" value="NAD(P)-bd_dom_sf"/>
</dbReference>
<accession>A0A8J6PIZ5</accession>
<name>A0A8J6PIZ5_9FLAO</name>
<gene>
    <name evidence="8" type="ORF">H9Y05_05485</name>
</gene>
<evidence type="ECO:0000256" key="1">
    <source>
        <dbReference type="ARBA" id="ARBA00004781"/>
    </source>
</evidence>
<dbReference type="EMBL" id="JACVEL010000003">
    <property type="protein sequence ID" value="MBC9811925.1"/>
    <property type="molecule type" value="Genomic_DNA"/>
</dbReference>
<evidence type="ECO:0000256" key="6">
    <source>
        <dbReference type="RuleBase" id="RU364082"/>
    </source>
</evidence>
<comment type="caution">
    <text evidence="8">The sequence shown here is derived from an EMBL/GenBank/DDBJ whole genome shotgun (WGS) entry which is preliminary data.</text>
</comment>
<dbReference type="EC" id="1.1.1.133" evidence="3 6"/>
<sequence>MKILITGANGLLGQKITGQLVKRNIPFLATSNGANRNPDCPDADYKTMNICNAAEVAAVVATYQPTHIIHTAAMTNVDACELNPEACREVNVEGTRHVADAARSVGAHFQLLSTDFVFDGEKGNYSEEDEVGPLSVYAQSKVDAEELLLKGTDHNFSIVRTIIVYGTAHNLSRSNLFLWAREALPKGEQMNVVDDQFRAPTWADDLAWGCIRICELNATGIYHLSGPETYSIFEIVQKVAAHYGYGTRSLNRIASATLNQPAKRPPKTGFDLTKAKNKLNYHPKTIEETLHLF</sequence>
<dbReference type="Pfam" id="PF04321">
    <property type="entry name" value="RmlD_sub_bind"/>
    <property type="match status" value="1"/>
</dbReference>
<evidence type="ECO:0000313" key="8">
    <source>
        <dbReference type="EMBL" id="MBC9811925.1"/>
    </source>
</evidence>
<dbReference type="InterPro" id="IPR005913">
    <property type="entry name" value="dTDP_dehydrorham_reduct"/>
</dbReference>
<dbReference type="UniPathway" id="UPA00124"/>
<evidence type="ECO:0000313" key="9">
    <source>
        <dbReference type="Proteomes" id="UP000652681"/>
    </source>
</evidence>
<proteinExistence type="inferred from homology"/>
<dbReference type="PANTHER" id="PTHR10491">
    <property type="entry name" value="DTDP-4-DEHYDRORHAMNOSE REDUCTASE"/>
    <property type="match status" value="1"/>
</dbReference>
<dbReference type="GO" id="GO:0008831">
    <property type="term" value="F:dTDP-4-dehydrorhamnose reductase activity"/>
    <property type="evidence" value="ECO:0007669"/>
    <property type="project" value="UniProtKB-EC"/>
</dbReference>
<dbReference type="Proteomes" id="UP000652681">
    <property type="component" value="Unassembled WGS sequence"/>
</dbReference>
<dbReference type="GO" id="GO:0019305">
    <property type="term" value="P:dTDP-rhamnose biosynthetic process"/>
    <property type="evidence" value="ECO:0007669"/>
    <property type="project" value="UniProtKB-UniPathway"/>
</dbReference>
<organism evidence="8 9">
    <name type="scientific">Taishania pollutisoli</name>
    <dbReference type="NCBI Taxonomy" id="2766479"/>
    <lineage>
        <taxon>Bacteria</taxon>
        <taxon>Pseudomonadati</taxon>
        <taxon>Bacteroidota</taxon>
        <taxon>Flavobacteriia</taxon>
        <taxon>Flavobacteriales</taxon>
        <taxon>Crocinitomicaceae</taxon>
        <taxon>Taishania</taxon>
    </lineage>
</organism>
<dbReference type="SUPFAM" id="SSF51735">
    <property type="entry name" value="NAD(P)-binding Rossmann-fold domains"/>
    <property type="match status" value="1"/>
</dbReference>
<dbReference type="RefSeq" id="WP_216713713.1">
    <property type="nucleotide sequence ID" value="NZ_JACVEL010000003.1"/>
</dbReference>
<comment type="similarity">
    <text evidence="2 6">Belongs to the dTDP-4-dehydrorhamnose reductase family.</text>
</comment>
<comment type="pathway">
    <text evidence="1 6">Carbohydrate biosynthesis; dTDP-L-rhamnose biosynthesis.</text>
</comment>
<dbReference type="InterPro" id="IPR029903">
    <property type="entry name" value="RmlD-like-bd"/>
</dbReference>